<keyword evidence="2 5" id="KW-0812">Transmembrane</keyword>
<feature type="transmembrane region" description="Helical" evidence="5">
    <location>
        <begin position="145"/>
        <end position="162"/>
    </location>
</feature>
<sequence>MNIIPEEPTLWGVPLKLLSLVTLTVQNSSLILVMHYSRTMAGYNEGDRYYSSTAVLLNEIIKLLICSTVCVRQRGLQGTWKDVFSHDCYKLAIPAALYTFQNTLQYVAVSNLDAATFQVTYQLKILTTAFFAVTMLKRVLSTKQWVALLLLTSGIALVQIPADVVSKYFSESDPTEAISEAGLDNGMNQTLGILAVSTACVLSGLAGIYFEKVLKGSKATLWTRNVQLSFFSLFPAFFIGVLFNDGAKIAENGFFHGYNGVVWTTILLQAVGGIIVALCVKYADNIAKNFATSISILISCLASLAFFDDFVLSINFVIGSAVVVYATYLYSKE</sequence>
<accession>A0A060T9W5</accession>
<feature type="transmembrane region" description="Helical" evidence="5">
    <location>
        <begin position="313"/>
        <end position="331"/>
    </location>
</feature>
<keyword evidence="3 5" id="KW-1133">Transmembrane helix</keyword>
<gene>
    <name evidence="6" type="ORF">GNLVRS02_ARAD1C40700g</name>
</gene>
<keyword evidence="4 5" id="KW-0472">Membrane</keyword>
<feature type="transmembrane region" description="Helical" evidence="5">
    <location>
        <begin position="191"/>
        <end position="210"/>
    </location>
</feature>
<evidence type="ECO:0000313" key="6">
    <source>
        <dbReference type="EMBL" id="CDP35667.1"/>
    </source>
</evidence>
<dbReference type="NCBIfam" id="TIGR00803">
    <property type="entry name" value="nst"/>
    <property type="match status" value="1"/>
</dbReference>
<reference evidence="6" key="2">
    <citation type="submission" date="2014-06" db="EMBL/GenBank/DDBJ databases">
        <title>The complete genome of Blastobotrys (Arxula) adeninivorans LS3 - a yeast of biotechnological interest.</title>
        <authorList>
            <person name="Kunze G."/>
            <person name="Gaillardin C."/>
            <person name="Czernicka M."/>
            <person name="Durrens P."/>
            <person name="Martin T."/>
            <person name="Boer E."/>
            <person name="Gabaldon T."/>
            <person name="Cruz J."/>
            <person name="Talla E."/>
            <person name="Marck C."/>
            <person name="Goffeau A."/>
            <person name="Barbe V."/>
            <person name="Baret P."/>
            <person name="Baronian K."/>
            <person name="Beier S."/>
            <person name="Bleykasten C."/>
            <person name="Bode R."/>
            <person name="Casaregola S."/>
            <person name="Despons L."/>
            <person name="Fairhead C."/>
            <person name="Giersberg M."/>
            <person name="Gierski P."/>
            <person name="Hahnel U."/>
            <person name="Hartmann A."/>
            <person name="Jankowska D."/>
            <person name="Jubin C."/>
            <person name="Jung P."/>
            <person name="Lafontaine I."/>
            <person name="Leh-Louis V."/>
            <person name="Lemaire M."/>
            <person name="Marcet-Houben M."/>
            <person name="Mascher M."/>
            <person name="Morel G."/>
            <person name="Richard G.-F."/>
            <person name="Riechen J."/>
            <person name="Sacerdot C."/>
            <person name="Sarkar A."/>
            <person name="Savel G."/>
            <person name="Schacherer J."/>
            <person name="Sherman D."/>
            <person name="Straub M.-L."/>
            <person name="Stein N."/>
            <person name="Thierry A."/>
            <person name="Trautwein-Schult A."/>
            <person name="Westhof E."/>
            <person name="Worch S."/>
            <person name="Dujon B."/>
            <person name="Souciet J.-L."/>
            <person name="Wincker P."/>
            <person name="Scholz U."/>
            <person name="Neuveglise N."/>
        </authorList>
    </citation>
    <scope>NUCLEOTIDE SEQUENCE</scope>
    <source>
        <strain evidence="6">LS3</strain>
    </source>
</reference>
<dbReference type="GO" id="GO:0000139">
    <property type="term" value="C:Golgi membrane"/>
    <property type="evidence" value="ECO:0007669"/>
    <property type="project" value="InterPro"/>
</dbReference>
<dbReference type="PANTHER" id="PTHR10231">
    <property type="entry name" value="NUCLEOTIDE-SUGAR TRANSMEMBRANE TRANSPORTER"/>
    <property type="match status" value="1"/>
</dbReference>
<evidence type="ECO:0000256" key="2">
    <source>
        <dbReference type="ARBA" id="ARBA00022692"/>
    </source>
</evidence>
<protein>
    <submittedName>
        <fullName evidence="6">ARAD1C40700p</fullName>
    </submittedName>
</protein>
<dbReference type="GO" id="GO:0015165">
    <property type="term" value="F:pyrimidine nucleotide-sugar transmembrane transporter activity"/>
    <property type="evidence" value="ECO:0007669"/>
    <property type="project" value="InterPro"/>
</dbReference>
<feature type="transmembrane region" description="Helical" evidence="5">
    <location>
        <begin position="290"/>
        <end position="307"/>
    </location>
</feature>
<reference evidence="6" key="1">
    <citation type="submission" date="2014-02" db="EMBL/GenBank/DDBJ databases">
        <authorList>
            <person name="Genoscope - CEA"/>
        </authorList>
    </citation>
    <scope>NUCLEOTIDE SEQUENCE</scope>
    <source>
        <strain evidence="6">LS3</strain>
    </source>
</reference>
<dbReference type="PIRSF" id="PIRSF005799">
    <property type="entry name" value="UDP-gal_transpt"/>
    <property type="match status" value="1"/>
</dbReference>
<dbReference type="AlphaFoldDB" id="A0A060T9W5"/>
<evidence type="ECO:0000256" key="3">
    <source>
        <dbReference type="ARBA" id="ARBA00022989"/>
    </source>
</evidence>
<dbReference type="PhylomeDB" id="A0A060T9W5"/>
<feature type="transmembrane region" description="Helical" evidence="5">
    <location>
        <begin position="17"/>
        <end position="36"/>
    </location>
</feature>
<dbReference type="InterPro" id="IPR007271">
    <property type="entry name" value="Nuc_sug_transpt"/>
</dbReference>
<evidence type="ECO:0000256" key="1">
    <source>
        <dbReference type="ARBA" id="ARBA00004141"/>
    </source>
</evidence>
<dbReference type="InterPro" id="IPR037185">
    <property type="entry name" value="EmrE-like"/>
</dbReference>
<dbReference type="EMBL" id="HG937693">
    <property type="protein sequence ID" value="CDP35667.1"/>
    <property type="molecule type" value="Genomic_DNA"/>
</dbReference>
<evidence type="ECO:0000256" key="5">
    <source>
        <dbReference type="SAM" id="Phobius"/>
    </source>
</evidence>
<name>A0A060T9W5_BLAAD</name>
<feature type="transmembrane region" description="Helical" evidence="5">
    <location>
        <begin position="222"/>
        <end position="243"/>
    </location>
</feature>
<proteinExistence type="predicted"/>
<comment type="subcellular location">
    <subcellularLocation>
        <location evidence="1">Membrane</location>
        <topology evidence="1">Multi-pass membrane protein</topology>
    </subcellularLocation>
</comment>
<feature type="transmembrane region" description="Helical" evidence="5">
    <location>
        <begin position="263"/>
        <end position="283"/>
    </location>
</feature>
<organism evidence="6">
    <name type="scientific">Blastobotrys adeninivorans</name>
    <name type="common">Yeast</name>
    <name type="synonym">Arxula adeninivorans</name>
    <dbReference type="NCBI Taxonomy" id="409370"/>
    <lineage>
        <taxon>Eukaryota</taxon>
        <taxon>Fungi</taxon>
        <taxon>Dikarya</taxon>
        <taxon>Ascomycota</taxon>
        <taxon>Saccharomycotina</taxon>
        <taxon>Dipodascomycetes</taxon>
        <taxon>Dipodascales</taxon>
        <taxon>Trichomonascaceae</taxon>
        <taxon>Blastobotrys</taxon>
    </lineage>
</organism>
<dbReference type="Pfam" id="PF04142">
    <property type="entry name" value="Nuc_sug_transp"/>
    <property type="match status" value="1"/>
</dbReference>
<evidence type="ECO:0000256" key="4">
    <source>
        <dbReference type="ARBA" id="ARBA00023136"/>
    </source>
</evidence>
<dbReference type="SUPFAM" id="SSF103481">
    <property type="entry name" value="Multidrug resistance efflux transporter EmrE"/>
    <property type="match status" value="1"/>
</dbReference>